<evidence type="ECO:0000256" key="3">
    <source>
        <dbReference type="ARBA" id="ARBA00022989"/>
    </source>
</evidence>
<dbReference type="PANTHER" id="PTHR16296:SF2">
    <property type="entry name" value="TRANSMEMBRANE PROTEIN 126A"/>
    <property type="match status" value="1"/>
</dbReference>
<dbReference type="Pfam" id="PF07114">
    <property type="entry name" value="TMEM126"/>
    <property type="match status" value="1"/>
</dbReference>
<evidence type="ECO:0000256" key="5">
    <source>
        <dbReference type="ARBA" id="ARBA00023136"/>
    </source>
</evidence>
<evidence type="ECO:0000313" key="7">
    <source>
        <dbReference type="EMBL" id="KAG7471327.1"/>
    </source>
</evidence>
<reference evidence="7" key="1">
    <citation type="submission" date="2021-01" db="EMBL/GenBank/DDBJ databases">
        <authorList>
            <person name="Zahm M."/>
            <person name="Roques C."/>
            <person name="Cabau C."/>
            <person name="Klopp C."/>
            <person name="Donnadieu C."/>
            <person name="Jouanno E."/>
            <person name="Lampietro C."/>
            <person name="Louis A."/>
            <person name="Herpin A."/>
            <person name="Echchiki A."/>
            <person name="Berthelot C."/>
            <person name="Parey E."/>
            <person name="Roest-Crollius H."/>
            <person name="Braasch I."/>
            <person name="Postlethwait J."/>
            <person name="Bobe J."/>
            <person name="Montfort J."/>
            <person name="Bouchez O."/>
            <person name="Begum T."/>
            <person name="Mejri S."/>
            <person name="Adams A."/>
            <person name="Chen W.-J."/>
            <person name="Guiguen Y."/>
        </authorList>
    </citation>
    <scope>NUCLEOTIDE SEQUENCE</scope>
    <source>
        <strain evidence="7">YG-15Mar2019-1</strain>
        <tissue evidence="7">Brain</tissue>
    </source>
</reference>
<evidence type="ECO:0000256" key="2">
    <source>
        <dbReference type="ARBA" id="ARBA00022692"/>
    </source>
</evidence>
<dbReference type="GO" id="GO:0032981">
    <property type="term" value="P:mitochondrial respiratory chain complex I assembly"/>
    <property type="evidence" value="ECO:0007669"/>
    <property type="project" value="TreeGrafter"/>
</dbReference>
<feature type="transmembrane region" description="Helical" evidence="6">
    <location>
        <begin position="125"/>
        <end position="153"/>
    </location>
</feature>
<evidence type="ECO:0000313" key="8">
    <source>
        <dbReference type="Proteomes" id="UP001046870"/>
    </source>
</evidence>
<dbReference type="PANTHER" id="PTHR16296">
    <property type="entry name" value="UNCHARACTERIZED HYPOTHALAMUS PROTEIN HT007"/>
    <property type="match status" value="1"/>
</dbReference>
<evidence type="ECO:0000256" key="6">
    <source>
        <dbReference type="SAM" id="Phobius"/>
    </source>
</evidence>
<keyword evidence="3 6" id="KW-1133">Transmembrane helix</keyword>
<dbReference type="OrthoDB" id="6234762at2759"/>
<sequence>MNRSTEARKIMMSETTNAALKDVDQLPSKLAVMELLSKKFELLPEAEKKFFTYGPLYLGFNGAFSGLIANSLFRRVFSVAHGRYSSSLPMAVLPFLTTVAAYHGAISDPLLLGDLNCQSCAQIRAVLVGTVVGGLYPILLALPMNIGLAARYNTAPMPEKGKLLPFLANATKPVLRKMTFVLGLQAFFGFYLGSRHYGIYLKMLKMPAVDSED</sequence>
<dbReference type="EMBL" id="JAFDVH010000009">
    <property type="protein sequence ID" value="KAG7471327.1"/>
    <property type="molecule type" value="Genomic_DNA"/>
</dbReference>
<keyword evidence="5 6" id="KW-0472">Membrane</keyword>
<gene>
    <name evidence="7" type="ORF">MATL_G00123450</name>
</gene>
<organism evidence="7 8">
    <name type="scientific">Megalops atlanticus</name>
    <name type="common">Tarpon</name>
    <name type="synonym">Clupea gigantea</name>
    <dbReference type="NCBI Taxonomy" id="7932"/>
    <lineage>
        <taxon>Eukaryota</taxon>
        <taxon>Metazoa</taxon>
        <taxon>Chordata</taxon>
        <taxon>Craniata</taxon>
        <taxon>Vertebrata</taxon>
        <taxon>Euteleostomi</taxon>
        <taxon>Actinopterygii</taxon>
        <taxon>Neopterygii</taxon>
        <taxon>Teleostei</taxon>
        <taxon>Elopiformes</taxon>
        <taxon>Megalopidae</taxon>
        <taxon>Megalops</taxon>
    </lineage>
</organism>
<keyword evidence="2 6" id="KW-0812">Transmembrane</keyword>
<accession>A0A9D3TBR2</accession>
<evidence type="ECO:0008006" key="9">
    <source>
        <dbReference type="Google" id="ProtNLM"/>
    </source>
</evidence>
<proteinExistence type="predicted"/>
<evidence type="ECO:0000256" key="4">
    <source>
        <dbReference type="ARBA" id="ARBA00023128"/>
    </source>
</evidence>
<keyword evidence="4" id="KW-0496">Mitochondrion</keyword>
<comment type="subcellular location">
    <subcellularLocation>
        <location evidence="1">Mitochondrion membrane</location>
        <topology evidence="1">Multi-pass membrane protein</topology>
    </subcellularLocation>
</comment>
<dbReference type="GO" id="GO:0031966">
    <property type="term" value="C:mitochondrial membrane"/>
    <property type="evidence" value="ECO:0007669"/>
    <property type="project" value="UniProtKB-SubCell"/>
</dbReference>
<comment type="caution">
    <text evidence="7">The sequence shown here is derived from an EMBL/GenBank/DDBJ whole genome shotgun (WGS) entry which is preliminary data.</text>
</comment>
<evidence type="ECO:0000256" key="1">
    <source>
        <dbReference type="ARBA" id="ARBA00004225"/>
    </source>
</evidence>
<dbReference type="AlphaFoldDB" id="A0A9D3TBR2"/>
<keyword evidence="8" id="KW-1185">Reference proteome</keyword>
<feature type="transmembrane region" description="Helical" evidence="6">
    <location>
        <begin position="174"/>
        <end position="193"/>
    </location>
</feature>
<name>A0A9D3TBR2_MEGAT</name>
<protein>
    <recommendedName>
        <fullName evidence="9">Transmembrane protein 126A</fullName>
    </recommendedName>
</protein>
<dbReference type="Proteomes" id="UP001046870">
    <property type="component" value="Chromosome 9"/>
</dbReference>
<dbReference type="InterPro" id="IPR009801">
    <property type="entry name" value="TMEM126"/>
</dbReference>
<feature type="transmembrane region" description="Helical" evidence="6">
    <location>
        <begin position="85"/>
        <end position="105"/>
    </location>
</feature>